<proteinExistence type="predicted"/>
<reference evidence="1" key="1">
    <citation type="submission" date="2021-01" db="EMBL/GenBank/DDBJ databases">
        <authorList>
            <consortium name="Genoscope - CEA"/>
            <person name="William W."/>
        </authorList>
    </citation>
    <scope>NUCLEOTIDE SEQUENCE</scope>
</reference>
<evidence type="ECO:0000313" key="2">
    <source>
        <dbReference type="Proteomes" id="UP000692954"/>
    </source>
</evidence>
<dbReference type="OrthoDB" id="304160at2759"/>
<evidence type="ECO:0000313" key="1">
    <source>
        <dbReference type="EMBL" id="CAD8116298.1"/>
    </source>
</evidence>
<dbReference type="AlphaFoldDB" id="A0A8S1QJS2"/>
<keyword evidence="2" id="KW-1185">Reference proteome</keyword>
<dbReference type="EMBL" id="CAJJDN010000110">
    <property type="protein sequence ID" value="CAD8116298.1"/>
    <property type="molecule type" value="Genomic_DNA"/>
</dbReference>
<accession>A0A8S1QJS2</accession>
<organism evidence="1 2">
    <name type="scientific">Paramecium sonneborni</name>
    <dbReference type="NCBI Taxonomy" id="65129"/>
    <lineage>
        <taxon>Eukaryota</taxon>
        <taxon>Sar</taxon>
        <taxon>Alveolata</taxon>
        <taxon>Ciliophora</taxon>
        <taxon>Intramacronucleata</taxon>
        <taxon>Oligohymenophorea</taxon>
        <taxon>Peniculida</taxon>
        <taxon>Parameciidae</taxon>
        <taxon>Paramecium</taxon>
    </lineage>
</organism>
<gene>
    <name evidence="1" type="ORF">PSON_ATCC_30995.1.T1100151</name>
</gene>
<name>A0A8S1QJS2_9CILI</name>
<dbReference type="Proteomes" id="UP000692954">
    <property type="component" value="Unassembled WGS sequence"/>
</dbReference>
<protein>
    <submittedName>
        <fullName evidence="1">Uncharacterized protein</fullName>
    </submittedName>
</protein>
<comment type="caution">
    <text evidence="1">The sequence shown here is derived from an EMBL/GenBank/DDBJ whole genome shotgun (WGS) entry which is preliminary data.</text>
</comment>
<sequence>MDPKGQIQECHELKSVDCSYVDDQEMCSPQGSHSHNDSDSSFSLADQERECKKLQTQSSNEIEMTNRKKGKHGLKYAKITNEQREGLIQQVIQTGCTIKSAAQQLGINFSTAKAIMQIFKKEGRSCKKVIRKNKKRQTQLYKRHCLVTKDQSNRQEKQQVQQTDKIDKEIILQPISVLQVQNKQQLILIQQLTSQNLLYQGQVSNLYQENVVLTQNYQCLCQQYQQLQNMMQQVLMKKQNSLVVPFIIS</sequence>